<accession>A0A4Z0LAW4</accession>
<evidence type="ECO:0000256" key="2">
    <source>
        <dbReference type="ARBA" id="ARBA00022803"/>
    </source>
</evidence>
<proteinExistence type="predicted"/>
<dbReference type="EMBL" id="SRLH01000003">
    <property type="protein sequence ID" value="TGD58687.1"/>
    <property type="molecule type" value="Genomic_DNA"/>
</dbReference>
<keyword evidence="4" id="KW-0732">Signal</keyword>
<feature type="chain" id="PRO_5021479774" evidence="4">
    <location>
        <begin position="25"/>
        <end position="449"/>
    </location>
</feature>
<organism evidence="5 6">
    <name type="scientific">Flavobacterium humi</name>
    <dbReference type="NCBI Taxonomy" id="2562683"/>
    <lineage>
        <taxon>Bacteria</taxon>
        <taxon>Pseudomonadati</taxon>
        <taxon>Bacteroidota</taxon>
        <taxon>Flavobacteriia</taxon>
        <taxon>Flavobacteriales</taxon>
        <taxon>Flavobacteriaceae</taxon>
        <taxon>Flavobacterium</taxon>
    </lineage>
</organism>
<evidence type="ECO:0000313" key="5">
    <source>
        <dbReference type="EMBL" id="TGD58687.1"/>
    </source>
</evidence>
<dbReference type="SMART" id="SM00028">
    <property type="entry name" value="TPR"/>
    <property type="match status" value="4"/>
</dbReference>
<dbReference type="PROSITE" id="PS50005">
    <property type="entry name" value="TPR"/>
    <property type="match status" value="1"/>
</dbReference>
<evidence type="ECO:0000313" key="6">
    <source>
        <dbReference type="Proteomes" id="UP000297407"/>
    </source>
</evidence>
<keyword evidence="1" id="KW-0677">Repeat</keyword>
<keyword evidence="2 3" id="KW-0802">TPR repeat</keyword>
<gene>
    <name evidence="5" type="ORF">E4635_07175</name>
</gene>
<dbReference type="InterPro" id="IPR019734">
    <property type="entry name" value="TPR_rpt"/>
</dbReference>
<evidence type="ECO:0000256" key="4">
    <source>
        <dbReference type="SAM" id="SignalP"/>
    </source>
</evidence>
<dbReference type="OrthoDB" id="1465784at2"/>
<evidence type="ECO:0000256" key="1">
    <source>
        <dbReference type="ARBA" id="ARBA00022737"/>
    </source>
</evidence>
<dbReference type="PANTHER" id="PTHR45586:SF1">
    <property type="entry name" value="LIPOPOLYSACCHARIDE ASSEMBLY PROTEIN B"/>
    <property type="match status" value="1"/>
</dbReference>
<comment type="caution">
    <text evidence="5">The sequence shown here is derived from an EMBL/GenBank/DDBJ whole genome shotgun (WGS) entry which is preliminary data.</text>
</comment>
<feature type="repeat" description="TPR" evidence="3">
    <location>
        <begin position="72"/>
        <end position="105"/>
    </location>
</feature>
<dbReference type="Pfam" id="PF13181">
    <property type="entry name" value="TPR_8"/>
    <property type="match status" value="2"/>
</dbReference>
<evidence type="ECO:0000256" key="3">
    <source>
        <dbReference type="PROSITE-ProRule" id="PRU00339"/>
    </source>
</evidence>
<name>A0A4Z0LAW4_9FLAO</name>
<dbReference type="PANTHER" id="PTHR45586">
    <property type="entry name" value="TPR REPEAT-CONTAINING PROTEIN PA4667"/>
    <property type="match status" value="1"/>
</dbReference>
<dbReference type="InterPro" id="IPR051012">
    <property type="entry name" value="CellSynth/LPSAsmb/PSIAsmb"/>
</dbReference>
<dbReference type="Proteomes" id="UP000297407">
    <property type="component" value="Unassembled WGS sequence"/>
</dbReference>
<dbReference type="Gene3D" id="1.25.40.10">
    <property type="entry name" value="Tetratricopeptide repeat domain"/>
    <property type="match status" value="2"/>
</dbReference>
<protein>
    <submittedName>
        <fullName evidence="5">Cytochrome C biosynthesis protein</fullName>
    </submittedName>
</protein>
<dbReference type="InterPro" id="IPR011990">
    <property type="entry name" value="TPR-like_helical_dom_sf"/>
</dbReference>
<dbReference type="AlphaFoldDB" id="A0A4Z0LAW4"/>
<dbReference type="SUPFAM" id="SSF48452">
    <property type="entry name" value="TPR-like"/>
    <property type="match status" value="2"/>
</dbReference>
<feature type="signal peptide" evidence="4">
    <location>
        <begin position="1"/>
        <end position="24"/>
    </location>
</feature>
<reference evidence="5 6" key="1">
    <citation type="submission" date="2019-04" db="EMBL/GenBank/DDBJ databases">
        <title>Flavobacterium sp. strain DS2-A Genome sequencing and assembly.</title>
        <authorList>
            <person name="Kim I."/>
        </authorList>
    </citation>
    <scope>NUCLEOTIDE SEQUENCE [LARGE SCALE GENOMIC DNA]</scope>
    <source>
        <strain evidence="5 6">DS2-A</strain>
    </source>
</reference>
<keyword evidence="6" id="KW-1185">Reference proteome</keyword>
<sequence>MIGKVSKIKGYAIGMFFISTALLAQTQPEDVALVSDDFQESYYESLMQKGMENYDKAIVSLEKCLKIQPENPVVYHELGKNYFFQKDYPNAEKAYIKATQLDSKNKWYLIDLYEVYYETKNYNEALLVVQKIVPFDKKYKEDLVSLYMYTQQFDKALVLMNELDETVGKTELRDNYRLEINSQTKNNVSNKGELEKAIENSPKNEENYISLIYLYTDNNQEDKAFQVAQKLEKNIPESEWAQVFLFKYHINENDGNGAAKSIERVFNGSKIDKKIKYRMYNEFLIFALKNPAFESQLNKVTAYFENDPEFDVHKEIGKFYYKKKSWDLAVKNLEKSFKNKNTDLETNIFLLASYEETNNYEGIVKVASELIDTFPNQPEYYFFAGKAASQLKNFKKANEILETGLDFVVENKELEIDFLNLLAEVSTALGNAKKSSEYLAKANNLKSKK</sequence>